<dbReference type="GO" id="GO:0004106">
    <property type="term" value="F:chorismate mutase activity"/>
    <property type="evidence" value="ECO:0007669"/>
    <property type="project" value="UniProtKB-EC"/>
</dbReference>
<dbReference type="CDD" id="cd02185">
    <property type="entry name" value="AroH"/>
    <property type="match status" value="1"/>
</dbReference>
<dbReference type="RefSeq" id="WP_202747498.1">
    <property type="nucleotide sequence ID" value="NZ_JAESWC010000002.1"/>
</dbReference>
<dbReference type="InterPro" id="IPR035959">
    <property type="entry name" value="RutC-like_sf"/>
</dbReference>
<dbReference type="EMBL" id="JAESWC010000002">
    <property type="protein sequence ID" value="MBL4934856.1"/>
    <property type="molecule type" value="Genomic_DNA"/>
</dbReference>
<dbReference type="PIRSF" id="PIRSF005965">
    <property type="entry name" value="Chor_mut_AroH"/>
    <property type="match status" value="1"/>
</dbReference>
<protein>
    <recommendedName>
        <fullName evidence="1 2">chorismate mutase</fullName>
        <ecNumber evidence="1 2">5.4.99.5</ecNumber>
    </recommendedName>
</protein>
<comment type="catalytic activity">
    <reaction evidence="2">
        <text>chorismate = prephenate</text>
        <dbReference type="Rhea" id="RHEA:13897"/>
        <dbReference type="ChEBI" id="CHEBI:29748"/>
        <dbReference type="ChEBI" id="CHEBI:29934"/>
        <dbReference type="EC" id="5.4.99.5"/>
    </reaction>
</comment>
<keyword evidence="2" id="KW-0028">Amino-acid biosynthesis</keyword>
<proteinExistence type="predicted"/>
<dbReference type="NCBIfam" id="TIGR01796">
    <property type="entry name" value="CM_mono_aroH"/>
    <property type="match status" value="1"/>
</dbReference>
<dbReference type="SUPFAM" id="SSF55298">
    <property type="entry name" value="YjgF-like"/>
    <property type="match status" value="1"/>
</dbReference>
<dbReference type="PANTHER" id="PTHR21164:SF0">
    <property type="entry name" value="CHORISMATE MUTASE AROH"/>
    <property type="match status" value="1"/>
</dbReference>
<evidence type="ECO:0000313" key="3">
    <source>
        <dbReference type="EMBL" id="MBL4934856.1"/>
    </source>
</evidence>
<keyword evidence="2 3" id="KW-0413">Isomerase</keyword>
<keyword evidence="2" id="KW-0057">Aromatic amino acid biosynthesis</keyword>
<keyword evidence="4" id="KW-1185">Reference proteome</keyword>
<dbReference type="EC" id="5.4.99.5" evidence="1 2"/>
<evidence type="ECO:0000313" key="4">
    <source>
        <dbReference type="Proteomes" id="UP000632377"/>
    </source>
</evidence>
<evidence type="ECO:0000256" key="1">
    <source>
        <dbReference type="NCBIfam" id="TIGR01796"/>
    </source>
</evidence>
<sequence>MIAIRGATTVESDSKENIKECTIELFERIIETNNIKIDDIVMIIFSCTDDITKDYPGKFLREHFDIKNKAIMHFNEMKVENSLELCIRVSVLCEGFNDKEVKFIYLNKAKGLRKDLTN</sequence>
<dbReference type="Proteomes" id="UP000632377">
    <property type="component" value="Unassembled WGS sequence"/>
</dbReference>
<evidence type="ECO:0000256" key="2">
    <source>
        <dbReference type="PROSITE-ProRule" id="PRU00514"/>
    </source>
</evidence>
<dbReference type="PANTHER" id="PTHR21164">
    <property type="entry name" value="CHORISMATE MUTASE"/>
    <property type="match status" value="1"/>
</dbReference>
<name>A0ABS1T6H1_9CLOT</name>
<dbReference type="Pfam" id="PF07736">
    <property type="entry name" value="CM_1"/>
    <property type="match status" value="1"/>
</dbReference>
<gene>
    <name evidence="3" type="primary">aroH</name>
    <name evidence="3" type="ORF">JK636_03690</name>
</gene>
<reference evidence="3 4" key="1">
    <citation type="submission" date="2021-01" db="EMBL/GenBank/DDBJ databases">
        <title>Genome public.</title>
        <authorList>
            <person name="Liu C."/>
            <person name="Sun Q."/>
        </authorList>
    </citation>
    <scope>NUCLEOTIDE SEQUENCE [LARGE SCALE GENOMIC DNA]</scope>
    <source>
        <strain evidence="3 4">YIM B02515</strain>
    </source>
</reference>
<dbReference type="Gene3D" id="3.30.1330.40">
    <property type="entry name" value="RutC-like"/>
    <property type="match status" value="1"/>
</dbReference>
<organism evidence="3 4">
    <name type="scientific">Clostridium rhizosphaerae</name>
    <dbReference type="NCBI Taxonomy" id="2803861"/>
    <lineage>
        <taxon>Bacteria</taxon>
        <taxon>Bacillati</taxon>
        <taxon>Bacillota</taxon>
        <taxon>Clostridia</taxon>
        <taxon>Eubacteriales</taxon>
        <taxon>Clostridiaceae</taxon>
        <taxon>Clostridium</taxon>
    </lineage>
</organism>
<comment type="caution">
    <text evidence="3">The sequence shown here is derived from an EMBL/GenBank/DDBJ whole genome shotgun (WGS) entry which is preliminary data.</text>
</comment>
<accession>A0ABS1T6H1</accession>
<dbReference type="PROSITE" id="PS51167">
    <property type="entry name" value="CHORISMATE_MUT_1"/>
    <property type="match status" value="1"/>
</dbReference>
<dbReference type="InterPro" id="IPR008243">
    <property type="entry name" value="Chorismate_mutase_AroH"/>
</dbReference>